<organism evidence="1 2">
    <name type="scientific">Sorangium cellulosum So0157-2</name>
    <dbReference type="NCBI Taxonomy" id="1254432"/>
    <lineage>
        <taxon>Bacteria</taxon>
        <taxon>Pseudomonadati</taxon>
        <taxon>Myxococcota</taxon>
        <taxon>Polyangia</taxon>
        <taxon>Polyangiales</taxon>
        <taxon>Polyangiaceae</taxon>
        <taxon>Sorangium</taxon>
    </lineage>
</organism>
<gene>
    <name evidence="1" type="ORF">SCE1572_06900</name>
</gene>
<evidence type="ECO:0000313" key="1">
    <source>
        <dbReference type="EMBL" id="AGP34250.1"/>
    </source>
</evidence>
<accession>S4XQW0</accession>
<proteinExistence type="predicted"/>
<dbReference type="AlphaFoldDB" id="S4XQW0"/>
<sequence length="40" mass="4431">MLELYITPGMYSETSSSVTCTSRPSDEYSLMASSMLATCW</sequence>
<evidence type="ECO:0000313" key="2">
    <source>
        <dbReference type="Proteomes" id="UP000014803"/>
    </source>
</evidence>
<dbReference type="KEGG" id="scu:SCE1572_06900"/>
<dbReference type="EMBL" id="CP003969">
    <property type="protein sequence ID" value="AGP34250.1"/>
    <property type="molecule type" value="Genomic_DNA"/>
</dbReference>
<protein>
    <submittedName>
        <fullName evidence="1">Uncharacterized protein</fullName>
    </submittedName>
</protein>
<dbReference type="Proteomes" id="UP000014803">
    <property type="component" value="Chromosome"/>
</dbReference>
<dbReference type="HOGENOM" id="CLU_3296641_0_0_7"/>
<name>S4XQW0_SORCE</name>
<reference evidence="1 2" key="1">
    <citation type="journal article" date="2013" name="Sci. Rep.">
        <title>Extraordinary expansion of a Sorangium cellulosum genome from an alkaline milieu.</title>
        <authorList>
            <person name="Han K."/>
            <person name="Li Z.F."/>
            <person name="Peng R."/>
            <person name="Zhu L.P."/>
            <person name="Zhou T."/>
            <person name="Wang L.G."/>
            <person name="Li S.G."/>
            <person name="Zhang X.B."/>
            <person name="Hu W."/>
            <person name="Wu Z.H."/>
            <person name="Qin N."/>
            <person name="Li Y.Z."/>
        </authorList>
    </citation>
    <scope>NUCLEOTIDE SEQUENCE [LARGE SCALE GENOMIC DNA]</scope>
    <source>
        <strain evidence="1 2">So0157-2</strain>
    </source>
</reference>